<protein>
    <submittedName>
        <fullName evidence="3">Uncharacterized protein</fullName>
    </submittedName>
</protein>
<dbReference type="EMBL" id="PQXM01000114">
    <property type="protein sequence ID" value="TGO77272.1"/>
    <property type="molecule type" value="Genomic_DNA"/>
</dbReference>
<evidence type="ECO:0000313" key="4">
    <source>
        <dbReference type="Proteomes" id="UP000297229"/>
    </source>
</evidence>
<feature type="region of interest" description="Disordered" evidence="2">
    <location>
        <begin position="684"/>
        <end position="708"/>
    </location>
</feature>
<feature type="compositionally biased region" description="Basic and acidic residues" evidence="2">
    <location>
        <begin position="693"/>
        <end position="708"/>
    </location>
</feature>
<feature type="region of interest" description="Disordered" evidence="2">
    <location>
        <begin position="61"/>
        <end position="115"/>
    </location>
</feature>
<feature type="coiled-coil region" evidence="1">
    <location>
        <begin position="198"/>
        <end position="225"/>
    </location>
</feature>
<feature type="compositionally biased region" description="Polar residues" evidence="2">
    <location>
        <begin position="103"/>
        <end position="115"/>
    </location>
</feature>
<feature type="region of interest" description="Disordered" evidence="2">
    <location>
        <begin position="447"/>
        <end position="616"/>
    </location>
</feature>
<feature type="coiled-coil region" evidence="1">
    <location>
        <begin position="269"/>
        <end position="348"/>
    </location>
</feature>
<feature type="region of interest" description="Disordered" evidence="2">
    <location>
        <begin position="382"/>
        <end position="412"/>
    </location>
</feature>
<proteinExistence type="predicted"/>
<feature type="region of interest" description="Disordered" evidence="2">
    <location>
        <begin position="134"/>
        <end position="160"/>
    </location>
</feature>
<dbReference type="AlphaFoldDB" id="A0A4Z1K1C8"/>
<evidence type="ECO:0000313" key="3">
    <source>
        <dbReference type="EMBL" id="TGO77272.1"/>
    </source>
</evidence>
<dbReference type="Proteomes" id="UP000297229">
    <property type="component" value="Unassembled WGS sequence"/>
</dbReference>
<dbReference type="OrthoDB" id="3554924at2759"/>
<comment type="caution">
    <text evidence="3">The sequence shown here is derived from an EMBL/GenBank/DDBJ whole genome shotgun (WGS) entry which is preliminary data.</text>
</comment>
<gene>
    <name evidence="3" type="ORF">BELL_0115g00140</name>
</gene>
<feature type="region of interest" description="Disordered" evidence="2">
    <location>
        <begin position="1"/>
        <end position="29"/>
    </location>
</feature>
<feature type="compositionally biased region" description="Basic and acidic residues" evidence="2">
    <location>
        <begin position="382"/>
        <end position="391"/>
    </location>
</feature>
<name>A0A4Z1K1C8_9HELO</name>
<evidence type="ECO:0000256" key="1">
    <source>
        <dbReference type="SAM" id="Coils"/>
    </source>
</evidence>
<feature type="compositionally biased region" description="Basic and acidic residues" evidence="2">
    <location>
        <begin position="525"/>
        <end position="540"/>
    </location>
</feature>
<evidence type="ECO:0000256" key="2">
    <source>
        <dbReference type="SAM" id="MobiDB-lite"/>
    </source>
</evidence>
<accession>A0A4Z1K1C8</accession>
<feature type="compositionally biased region" description="Low complexity" evidence="2">
    <location>
        <begin position="146"/>
        <end position="155"/>
    </location>
</feature>
<feature type="compositionally biased region" description="Low complexity" evidence="2">
    <location>
        <begin position="16"/>
        <end position="29"/>
    </location>
</feature>
<keyword evidence="4" id="KW-1185">Reference proteome</keyword>
<sequence length="708" mass="76054">MPAVTRSKSPCKKASADQNQASSSAANTSANVAPVANMQAPADGALAGVNNAFSDAMVPALAPLSPSKRKRSAKTLSDDEGVGAQPSEPMKRTRVERSDTSRSHLTSGQPDLAATTYSQVERVVLGLEDTPVFGATGGAPKEGLDAAASTPTSSPKSVETTAAAPVLDGEENGAMAKAPISAVSPKTGITNTCKCDELATKLQEITGLKAAVAKAENDAEEAIAQSQAIFQKKFKEAVEETNAIEASEKETRAEYNKIRDAMRDHLQSTHRLRRENERLSDLYEGQKREKEELAARNLVLREDIAQYREVFDLMNKRVPILTADQIELERTKKLLAAEKVKNAEYEGQFQESAEFFGANKVVKSIEPVDPAQGGVFHENHNYEEHAQEDRSRRYRTPTPAGTQKSHRASSLVGFRESSRWECLHDRGYNGNTCRHCGDHVLAEGHPEFDRERSVAPADDLPPNFSDEEEEDRNRESASYEPAEAVINNQDEPEKVGSPVLTGNEDYEDNDQEDRPQDDGASDLYDYEHYENENQQDHQESLHPAAAVEKTTSAPSESHPSSSPSPSSSKKRKESPVSASSPAKKVESTETELAGPSSTDTPRVIIDFKPANSGWGSPSVLSPQVAVTAPALSTPSSASSFPTFITRSGAAVQFGAATAFGAIGTAGPSVRFGATNSFGVPALSAKSSSVAASPKEDNAEEDKPADQNK</sequence>
<feature type="compositionally biased region" description="Low complexity" evidence="2">
    <location>
        <begin position="552"/>
        <end position="567"/>
    </location>
</feature>
<keyword evidence="1" id="KW-0175">Coiled coil</keyword>
<organism evidence="3 4">
    <name type="scientific">Botrytis elliptica</name>
    <dbReference type="NCBI Taxonomy" id="278938"/>
    <lineage>
        <taxon>Eukaryota</taxon>
        <taxon>Fungi</taxon>
        <taxon>Dikarya</taxon>
        <taxon>Ascomycota</taxon>
        <taxon>Pezizomycotina</taxon>
        <taxon>Leotiomycetes</taxon>
        <taxon>Helotiales</taxon>
        <taxon>Sclerotiniaceae</taxon>
        <taxon>Botrytis</taxon>
    </lineage>
</organism>
<reference evidence="3 4" key="1">
    <citation type="submission" date="2017-12" db="EMBL/GenBank/DDBJ databases">
        <title>Comparative genomics of Botrytis spp.</title>
        <authorList>
            <person name="Valero-Jimenez C.A."/>
            <person name="Tapia P."/>
            <person name="Veloso J."/>
            <person name="Silva-Moreno E."/>
            <person name="Staats M."/>
            <person name="Valdes J.H."/>
            <person name="Van Kan J.A.L."/>
        </authorList>
    </citation>
    <scope>NUCLEOTIDE SEQUENCE [LARGE SCALE GENOMIC DNA]</scope>
    <source>
        <strain evidence="3 4">Be9601</strain>
    </source>
</reference>
<feature type="compositionally biased region" description="Basic and acidic residues" evidence="2">
    <location>
        <begin position="89"/>
        <end position="102"/>
    </location>
</feature>